<dbReference type="PANTHER" id="PTHR11707">
    <property type="entry name" value="L-ASPARAGINASE"/>
    <property type="match status" value="1"/>
</dbReference>
<dbReference type="InterPro" id="IPR020827">
    <property type="entry name" value="Asparaginase/glutaminase_AS1"/>
</dbReference>
<evidence type="ECO:0000256" key="4">
    <source>
        <dbReference type="PIRSR" id="PIRSR001220-1"/>
    </source>
</evidence>
<proteinExistence type="inferred from homology"/>
<dbReference type="FunFam" id="3.40.50.1170:FF:000001">
    <property type="entry name" value="L-asparaginase 2"/>
    <property type="match status" value="1"/>
</dbReference>
<dbReference type="AlphaFoldDB" id="A0A9Q9CQ16"/>
<dbReference type="PIRSF" id="PIRSF001220">
    <property type="entry name" value="L-ASNase_gatD"/>
    <property type="match status" value="1"/>
</dbReference>
<reference evidence="8" key="1">
    <citation type="submission" date="2021-03" db="EMBL/GenBank/DDBJ databases">
        <title>Comparative Genomics and Metabolomics in the genus Turicibacter.</title>
        <authorList>
            <person name="Maki J."/>
            <person name="Looft T."/>
        </authorList>
    </citation>
    <scope>NUCLEOTIDE SEQUENCE</scope>
    <source>
        <strain evidence="8">ISU324</strain>
    </source>
</reference>
<dbReference type="InterPro" id="IPR027474">
    <property type="entry name" value="L-asparaginase_N"/>
</dbReference>
<dbReference type="InterPro" id="IPR036152">
    <property type="entry name" value="Asp/glu_Ase-like_sf"/>
</dbReference>
<dbReference type="Pfam" id="PF00710">
    <property type="entry name" value="Asparaginase"/>
    <property type="match status" value="1"/>
</dbReference>
<evidence type="ECO:0000313" key="8">
    <source>
        <dbReference type="EMBL" id="UUF07703.1"/>
    </source>
</evidence>
<evidence type="ECO:0000313" key="9">
    <source>
        <dbReference type="Proteomes" id="UP001058072"/>
    </source>
</evidence>
<evidence type="ECO:0000256" key="5">
    <source>
        <dbReference type="PROSITE-ProRule" id="PRU10099"/>
    </source>
</evidence>
<dbReference type="EC" id="3.5.1.1" evidence="2"/>
<feature type="active site" evidence="5">
    <location>
        <position position="13"/>
    </location>
</feature>
<comment type="similarity">
    <text evidence="1">Belongs to the asparaginase 1 family.</text>
</comment>
<dbReference type="RefSeq" id="WP_212724219.1">
    <property type="nucleotide sequence ID" value="NZ_CP071250.1"/>
</dbReference>
<dbReference type="SMART" id="SM00870">
    <property type="entry name" value="Asparaginase"/>
    <property type="match status" value="1"/>
</dbReference>
<dbReference type="Gene3D" id="3.40.50.40">
    <property type="match status" value="1"/>
</dbReference>
<dbReference type="PROSITE" id="PS00144">
    <property type="entry name" value="ASN_GLN_ASE_1"/>
    <property type="match status" value="1"/>
</dbReference>
<dbReference type="FunFam" id="3.40.50.40:FF:000003">
    <property type="entry name" value="L-asparaginase 2"/>
    <property type="match status" value="1"/>
</dbReference>
<dbReference type="GO" id="GO:0004067">
    <property type="term" value="F:asparaginase activity"/>
    <property type="evidence" value="ECO:0007669"/>
    <property type="project" value="UniProtKB-UniRule"/>
</dbReference>
<dbReference type="PIRSF" id="PIRSF500176">
    <property type="entry name" value="L_ASNase"/>
    <property type="match status" value="1"/>
</dbReference>
<dbReference type="InterPro" id="IPR037152">
    <property type="entry name" value="L-asparaginase_N_sf"/>
</dbReference>
<dbReference type="Proteomes" id="UP001058072">
    <property type="component" value="Chromosome"/>
</dbReference>
<feature type="domain" description="L-asparaginase N-terminal" evidence="6">
    <location>
        <begin position="4"/>
        <end position="193"/>
    </location>
</feature>
<dbReference type="CDD" id="cd08964">
    <property type="entry name" value="L-asparaginase_II"/>
    <property type="match status" value="1"/>
</dbReference>
<dbReference type="GO" id="GO:0006528">
    <property type="term" value="P:asparagine metabolic process"/>
    <property type="evidence" value="ECO:0007669"/>
    <property type="project" value="InterPro"/>
</dbReference>
<protein>
    <recommendedName>
        <fullName evidence="2">asparaginase</fullName>
        <ecNumber evidence="2">3.5.1.1</ecNumber>
    </recommendedName>
</protein>
<dbReference type="InterPro" id="IPR027473">
    <property type="entry name" value="L-asparaginase_C"/>
</dbReference>
<organism evidence="8 9">
    <name type="scientific">Turicibacter bilis</name>
    <dbReference type="NCBI Taxonomy" id="2735723"/>
    <lineage>
        <taxon>Bacteria</taxon>
        <taxon>Bacillati</taxon>
        <taxon>Bacillota</taxon>
        <taxon>Erysipelotrichia</taxon>
        <taxon>Erysipelotrichales</taxon>
        <taxon>Turicibacteraceae</taxon>
        <taxon>Turicibacter</taxon>
    </lineage>
</organism>
<dbReference type="InterPro" id="IPR040919">
    <property type="entry name" value="Asparaginase_C"/>
</dbReference>
<evidence type="ECO:0000256" key="3">
    <source>
        <dbReference type="ARBA" id="ARBA00022801"/>
    </source>
</evidence>
<evidence type="ECO:0000259" key="7">
    <source>
        <dbReference type="Pfam" id="PF17763"/>
    </source>
</evidence>
<sequence>MAKKVAVVFTGGTISMKVDPRLKAAIPSMSSEDIMSMVTNIDQIAELDIVEFGKLPGPHMTPEKMMELKRVVEEKLNQDDIVGVVVTHGTDNLEETAYLLDICLNTEKPVVVVGAMRNGSELGYDGPSNLAAAICTAVHPKSRNKGVLVVLNNEVNAAREVTKTHTMSLDTFKSLEFGPIGIVDQDDVIYYHKQSIPTKHVQTDRIETDVHLLKAVSGMDSTLLDFLVEKGAKGIVIEAMGRGNVPPMMMEGIKRAVAHQIPVIIVSRCPMGRVLESYGYDGGGAQLVEAGAILASNLNGQKARIQLMLALTVSKNLEEVKSYFMD</sequence>
<dbReference type="PANTHER" id="PTHR11707:SF28">
    <property type="entry name" value="60 KDA LYSOPHOSPHOLIPASE"/>
    <property type="match status" value="1"/>
</dbReference>
<evidence type="ECO:0000259" key="6">
    <source>
        <dbReference type="Pfam" id="PF00710"/>
    </source>
</evidence>
<dbReference type="Pfam" id="PF17763">
    <property type="entry name" value="Asparaginase_C"/>
    <property type="match status" value="1"/>
</dbReference>
<dbReference type="PRINTS" id="PR00139">
    <property type="entry name" value="ASNGLNASE"/>
</dbReference>
<dbReference type="EMBL" id="CP071250">
    <property type="protein sequence ID" value="UUF07703.1"/>
    <property type="molecule type" value="Genomic_DNA"/>
</dbReference>
<name>A0A9Q9CQ16_9FIRM</name>
<gene>
    <name evidence="8" type="ORF">J0J70_08710</name>
</gene>
<feature type="domain" description="Asparaginase/glutaminase C-terminal" evidence="7">
    <location>
        <begin position="209"/>
        <end position="324"/>
    </location>
</feature>
<accession>A0A9Q9CQ16</accession>
<keyword evidence="3" id="KW-0378">Hydrolase</keyword>
<dbReference type="InterPro" id="IPR004550">
    <property type="entry name" value="AsnASE_II"/>
</dbReference>
<evidence type="ECO:0000256" key="2">
    <source>
        <dbReference type="ARBA" id="ARBA00012920"/>
    </source>
</evidence>
<feature type="active site" description="O-isoaspartyl threonine intermediate" evidence="4">
    <location>
        <position position="13"/>
    </location>
</feature>
<dbReference type="SUPFAM" id="SSF53774">
    <property type="entry name" value="Glutaminase/Asparaginase"/>
    <property type="match status" value="1"/>
</dbReference>
<evidence type="ECO:0000256" key="1">
    <source>
        <dbReference type="ARBA" id="ARBA00010518"/>
    </source>
</evidence>
<dbReference type="Gene3D" id="3.40.50.1170">
    <property type="entry name" value="L-asparaginase, N-terminal domain"/>
    <property type="match status" value="1"/>
</dbReference>
<dbReference type="InterPro" id="IPR006034">
    <property type="entry name" value="Asparaginase/glutaminase-like"/>
</dbReference>
<dbReference type="PROSITE" id="PS51732">
    <property type="entry name" value="ASN_GLN_ASE_3"/>
    <property type="match status" value="1"/>
</dbReference>